<dbReference type="RefSeq" id="WP_123667425.1">
    <property type="nucleotide sequence ID" value="NZ_RJKE01000001.1"/>
</dbReference>
<evidence type="ECO:0000313" key="5">
    <source>
        <dbReference type="Proteomes" id="UP000272400"/>
    </source>
</evidence>
<keyword evidence="2" id="KW-0560">Oxidoreductase</keyword>
<keyword evidence="5" id="KW-1185">Reference proteome</keyword>
<dbReference type="InterPro" id="IPR011032">
    <property type="entry name" value="GroES-like_sf"/>
</dbReference>
<feature type="domain" description="Enoyl reductase (ER)" evidence="3">
    <location>
        <begin position="10"/>
        <end position="323"/>
    </location>
</feature>
<dbReference type="SMART" id="SM00829">
    <property type="entry name" value="PKS_ER"/>
    <property type="match status" value="1"/>
</dbReference>
<dbReference type="AlphaFoldDB" id="A0A3N1D3U2"/>
<evidence type="ECO:0000313" key="4">
    <source>
        <dbReference type="EMBL" id="ROO88156.1"/>
    </source>
</evidence>
<dbReference type="Gene3D" id="3.90.180.10">
    <property type="entry name" value="Medium-chain alcohol dehydrogenases, catalytic domain"/>
    <property type="match status" value="1"/>
</dbReference>
<dbReference type="Gene3D" id="3.40.50.720">
    <property type="entry name" value="NAD(P)-binding Rossmann-like Domain"/>
    <property type="match status" value="1"/>
</dbReference>
<gene>
    <name evidence="4" type="ORF">EDD29_5816</name>
</gene>
<dbReference type="PANTHER" id="PTHR48106">
    <property type="entry name" value="QUINONE OXIDOREDUCTASE PIG3-RELATED"/>
    <property type="match status" value="1"/>
</dbReference>
<dbReference type="InterPro" id="IPR013154">
    <property type="entry name" value="ADH-like_N"/>
</dbReference>
<dbReference type="GO" id="GO:0035925">
    <property type="term" value="F:mRNA 3'-UTR AU-rich region binding"/>
    <property type="evidence" value="ECO:0007669"/>
    <property type="project" value="TreeGrafter"/>
</dbReference>
<keyword evidence="1" id="KW-0521">NADP</keyword>
<reference evidence="4 5" key="1">
    <citation type="submission" date="2018-11" db="EMBL/GenBank/DDBJ databases">
        <title>Sequencing the genomes of 1000 actinobacteria strains.</title>
        <authorList>
            <person name="Klenk H.-P."/>
        </authorList>
    </citation>
    <scope>NUCLEOTIDE SEQUENCE [LARGE SCALE GENOMIC DNA]</scope>
    <source>
        <strain evidence="4 5">DSM 44254</strain>
    </source>
</reference>
<evidence type="ECO:0000259" key="3">
    <source>
        <dbReference type="SMART" id="SM00829"/>
    </source>
</evidence>
<dbReference type="GO" id="GO:0003960">
    <property type="term" value="F:quinone reductase (NADPH) activity"/>
    <property type="evidence" value="ECO:0007669"/>
    <property type="project" value="TreeGrafter"/>
</dbReference>
<dbReference type="Pfam" id="PF08240">
    <property type="entry name" value="ADH_N"/>
    <property type="match status" value="1"/>
</dbReference>
<dbReference type="OrthoDB" id="9805883at2"/>
<dbReference type="InterPro" id="IPR013149">
    <property type="entry name" value="ADH-like_C"/>
</dbReference>
<comment type="caution">
    <text evidence="4">The sequence shown here is derived from an EMBL/GenBank/DDBJ whole genome shotgun (WGS) entry which is preliminary data.</text>
</comment>
<protein>
    <submittedName>
        <fullName evidence="4">NADPH:quinone reductase-like Zn-dependent oxidoreductase</fullName>
    </submittedName>
</protein>
<dbReference type="InterPro" id="IPR002364">
    <property type="entry name" value="Quin_OxRdtase/zeta-crystal_CS"/>
</dbReference>
<dbReference type="Proteomes" id="UP000272400">
    <property type="component" value="Unassembled WGS sequence"/>
</dbReference>
<dbReference type="SUPFAM" id="SSF50129">
    <property type="entry name" value="GroES-like"/>
    <property type="match status" value="1"/>
</dbReference>
<dbReference type="GO" id="GO:0005829">
    <property type="term" value="C:cytosol"/>
    <property type="evidence" value="ECO:0007669"/>
    <property type="project" value="TreeGrafter"/>
</dbReference>
<dbReference type="PROSITE" id="PS01162">
    <property type="entry name" value="QOR_ZETA_CRYSTAL"/>
    <property type="match status" value="1"/>
</dbReference>
<dbReference type="InterPro" id="IPR020843">
    <property type="entry name" value="ER"/>
</dbReference>
<accession>A0A3N1D3U2</accession>
<sequence>MRRVRYHEYGGPEVLQVEEAEVPIPGEGQLLVKTEAIGANFVDTKYRQGPEAGAIFQRPLPGKPTGDVVGTVEAVGAGVEGFAVGERVAALVAEDAYADYVLATAQWVVKVAEGIDNGSATMLPMGAPVALRALRTGDFTPGESVLVHSAAGGIGHLAVQIAKLLGAGAVVATAGSDAKLEFAREHGADVTVNYTEENWTDQVRAAVPGGVDIVLDAVGGDILQRSFEVLAPYGRAVTYGAAGGDLISVPVTSLFALKSLAGFNLTAWRTARPERARAEMDELAGYFAAGRLTTAVHATVPLAEAAEAHRLLDDRAALGRVLLVP</sequence>
<dbReference type="PANTHER" id="PTHR48106:SF13">
    <property type="entry name" value="QUINONE OXIDOREDUCTASE-RELATED"/>
    <property type="match status" value="1"/>
</dbReference>
<dbReference type="GO" id="GO:0008270">
    <property type="term" value="F:zinc ion binding"/>
    <property type="evidence" value="ECO:0007669"/>
    <property type="project" value="InterPro"/>
</dbReference>
<evidence type="ECO:0000256" key="1">
    <source>
        <dbReference type="ARBA" id="ARBA00022857"/>
    </source>
</evidence>
<dbReference type="Pfam" id="PF00107">
    <property type="entry name" value="ADH_zinc_N"/>
    <property type="match status" value="1"/>
</dbReference>
<evidence type="ECO:0000256" key="2">
    <source>
        <dbReference type="ARBA" id="ARBA00023002"/>
    </source>
</evidence>
<dbReference type="GO" id="GO:0070402">
    <property type="term" value="F:NADPH binding"/>
    <property type="evidence" value="ECO:0007669"/>
    <property type="project" value="TreeGrafter"/>
</dbReference>
<organism evidence="4 5">
    <name type="scientific">Actinocorallia herbida</name>
    <dbReference type="NCBI Taxonomy" id="58109"/>
    <lineage>
        <taxon>Bacteria</taxon>
        <taxon>Bacillati</taxon>
        <taxon>Actinomycetota</taxon>
        <taxon>Actinomycetes</taxon>
        <taxon>Streptosporangiales</taxon>
        <taxon>Thermomonosporaceae</taxon>
        <taxon>Actinocorallia</taxon>
    </lineage>
</organism>
<proteinExistence type="predicted"/>
<dbReference type="EMBL" id="RJKE01000001">
    <property type="protein sequence ID" value="ROO88156.1"/>
    <property type="molecule type" value="Genomic_DNA"/>
</dbReference>
<dbReference type="SUPFAM" id="SSF51735">
    <property type="entry name" value="NAD(P)-binding Rossmann-fold domains"/>
    <property type="match status" value="1"/>
</dbReference>
<name>A0A3N1D3U2_9ACTN</name>
<dbReference type="InterPro" id="IPR036291">
    <property type="entry name" value="NAD(P)-bd_dom_sf"/>
</dbReference>